<comment type="similarity">
    <text evidence="1 6">Belongs to the universal ribosomal protein uS17 family.</text>
</comment>
<dbReference type="GO" id="GO:0003735">
    <property type="term" value="F:structural constituent of ribosome"/>
    <property type="evidence" value="ECO:0007669"/>
    <property type="project" value="UniProtKB-UniRule"/>
</dbReference>
<dbReference type="GO" id="GO:0022627">
    <property type="term" value="C:cytosolic small ribosomal subunit"/>
    <property type="evidence" value="ECO:0007669"/>
    <property type="project" value="UniProtKB-UniRule"/>
</dbReference>
<dbReference type="PRINTS" id="PR00973">
    <property type="entry name" value="RIBOSOMALS17"/>
</dbReference>
<gene>
    <name evidence="6" type="primary">rpsQ</name>
</gene>
<dbReference type="PANTHER" id="PTHR10744:SF1">
    <property type="entry name" value="SMALL RIBOSOMAL SUBUNIT PROTEIN US17M"/>
    <property type="match status" value="1"/>
</dbReference>
<dbReference type="InterPro" id="IPR012340">
    <property type="entry name" value="NA-bd_OB-fold"/>
</dbReference>
<dbReference type="InterPro" id="IPR019984">
    <property type="entry name" value="Ribosomal_uS17_bact/chlr"/>
</dbReference>
<keyword evidence="5 6" id="KW-0687">Ribonucleoprotein</keyword>
<evidence type="ECO:0000256" key="5">
    <source>
        <dbReference type="ARBA" id="ARBA00023274"/>
    </source>
</evidence>
<evidence type="ECO:0000256" key="6">
    <source>
        <dbReference type="HAMAP-Rule" id="MF_01345"/>
    </source>
</evidence>
<dbReference type="AlphaFoldDB" id="A0A0H4T715"/>
<comment type="function">
    <text evidence="6">One of the primary rRNA binding proteins, it binds specifically to the 5'-end of 16S ribosomal RNA.</text>
</comment>
<accession>A0A0H4T715</accession>
<dbReference type="Gene3D" id="2.40.50.140">
    <property type="entry name" value="Nucleic acid-binding proteins"/>
    <property type="match status" value="1"/>
</dbReference>
<keyword evidence="4 6" id="KW-0689">Ribosomal protein</keyword>
<comment type="subunit">
    <text evidence="6">Part of the 30S ribosomal subunit.</text>
</comment>
<evidence type="ECO:0000256" key="4">
    <source>
        <dbReference type="ARBA" id="ARBA00022980"/>
    </source>
</evidence>
<organism evidence="7">
    <name type="scientific">uncultured candidate division Zixibacteria bacterium Rifle_16ft_4_minimus_38126</name>
    <dbReference type="NCBI Taxonomy" id="1665171"/>
    <lineage>
        <taxon>Bacteria</taxon>
        <taxon>Pseudomonadati</taxon>
    </lineage>
</organism>
<keyword evidence="3 6" id="KW-0694">RNA-binding</keyword>
<dbReference type="CDD" id="cd00364">
    <property type="entry name" value="Ribosomal_uS17"/>
    <property type="match status" value="1"/>
</dbReference>
<keyword evidence="2 6" id="KW-0699">rRNA-binding</keyword>
<sequence length="90" mass="10767">MNQETKRPNPRRQIIGTVVSDKMPKTRVVVAERAFRHPFYGKIIRRRSKFYSHDEHNQAKVGDLVKIAETRRLSNKKRWRLVEILKRAEV</sequence>
<evidence type="ECO:0000256" key="2">
    <source>
        <dbReference type="ARBA" id="ARBA00022730"/>
    </source>
</evidence>
<evidence type="ECO:0000313" key="7">
    <source>
        <dbReference type="EMBL" id="AKQ03623.1"/>
    </source>
</evidence>
<evidence type="ECO:0000256" key="3">
    <source>
        <dbReference type="ARBA" id="ARBA00022884"/>
    </source>
</evidence>
<dbReference type="SUPFAM" id="SSF50249">
    <property type="entry name" value="Nucleic acid-binding proteins"/>
    <property type="match status" value="1"/>
</dbReference>
<dbReference type="NCBIfam" id="TIGR03635">
    <property type="entry name" value="uS17_bact"/>
    <property type="match status" value="1"/>
</dbReference>
<reference evidence="7" key="1">
    <citation type="journal article" date="2015" name="ISME J.">
        <title>Aquifer environment selects for microbial species cohorts in sediment and groundwater.</title>
        <authorList>
            <person name="Hug L.A."/>
            <person name="Thomas B.C."/>
            <person name="Brown C.T."/>
            <person name="Frischkorn K.R."/>
            <person name="Williams K.H."/>
            <person name="Tringe S.G."/>
            <person name="Banfield J.F."/>
        </authorList>
    </citation>
    <scope>NUCLEOTIDE SEQUENCE</scope>
</reference>
<dbReference type="NCBIfam" id="NF004123">
    <property type="entry name" value="PRK05610.1"/>
    <property type="match status" value="1"/>
</dbReference>
<proteinExistence type="inferred from homology"/>
<dbReference type="EMBL" id="KT007017">
    <property type="protein sequence ID" value="AKQ03623.1"/>
    <property type="molecule type" value="Genomic_DNA"/>
</dbReference>
<dbReference type="PANTHER" id="PTHR10744">
    <property type="entry name" value="40S RIBOSOMAL PROTEIN S11 FAMILY MEMBER"/>
    <property type="match status" value="1"/>
</dbReference>
<dbReference type="Pfam" id="PF00366">
    <property type="entry name" value="Ribosomal_S17"/>
    <property type="match status" value="1"/>
</dbReference>
<name>A0A0H4T715_UNCZI</name>
<dbReference type="HAMAP" id="MF_01345_B">
    <property type="entry name" value="Ribosomal_uS17_B"/>
    <property type="match status" value="1"/>
</dbReference>
<protein>
    <recommendedName>
        <fullName evidence="6">Small ribosomal subunit protein uS17</fullName>
    </recommendedName>
</protein>
<dbReference type="GO" id="GO:0019843">
    <property type="term" value="F:rRNA binding"/>
    <property type="evidence" value="ECO:0007669"/>
    <property type="project" value="UniProtKB-UniRule"/>
</dbReference>
<evidence type="ECO:0000256" key="1">
    <source>
        <dbReference type="ARBA" id="ARBA00010254"/>
    </source>
</evidence>
<dbReference type="InterPro" id="IPR000266">
    <property type="entry name" value="Ribosomal_uS17"/>
</dbReference>
<dbReference type="GO" id="GO:0006412">
    <property type="term" value="P:translation"/>
    <property type="evidence" value="ECO:0007669"/>
    <property type="project" value="UniProtKB-UniRule"/>
</dbReference>